<gene>
    <name evidence="1" type="primary">WBGene00276544</name>
</gene>
<evidence type="ECO:0000313" key="1">
    <source>
        <dbReference type="EnsemblMetazoa" id="PPA38175.1"/>
    </source>
</evidence>
<evidence type="ECO:0000313" key="2">
    <source>
        <dbReference type="Proteomes" id="UP000005239"/>
    </source>
</evidence>
<reference evidence="2" key="1">
    <citation type="journal article" date="2008" name="Nat. Genet.">
        <title>The Pristionchus pacificus genome provides a unique perspective on nematode lifestyle and parasitism.</title>
        <authorList>
            <person name="Dieterich C."/>
            <person name="Clifton S.W."/>
            <person name="Schuster L.N."/>
            <person name="Chinwalla A."/>
            <person name="Delehaunty K."/>
            <person name="Dinkelacker I."/>
            <person name="Fulton L."/>
            <person name="Fulton R."/>
            <person name="Godfrey J."/>
            <person name="Minx P."/>
            <person name="Mitreva M."/>
            <person name="Roeseler W."/>
            <person name="Tian H."/>
            <person name="Witte H."/>
            <person name="Yang S.P."/>
            <person name="Wilson R.K."/>
            <person name="Sommer R.J."/>
        </authorList>
    </citation>
    <scope>NUCLEOTIDE SEQUENCE [LARGE SCALE GENOMIC DNA]</scope>
    <source>
        <strain evidence="2">PS312</strain>
    </source>
</reference>
<accession>A0A8R1YU91</accession>
<dbReference type="EnsemblMetazoa" id="PPA38175.1">
    <property type="protein sequence ID" value="PPA38175.1"/>
    <property type="gene ID" value="WBGene00276544"/>
</dbReference>
<protein>
    <submittedName>
        <fullName evidence="1">Uncharacterized protein</fullName>
    </submittedName>
</protein>
<accession>A0A2A6B4H4</accession>
<organism evidence="1 2">
    <name type="scientific">Pristionchus pacificus</name>
    <name type="common">Parasitic nematode worm</name>
    <dbReference type="NCBI Taxonomy" id="54126"/>
    <lineage>
        <taxon>Eukaryota</taxon>
        <taxon>Metazoa</taxon>
        <taxon>Ecdysozoa</taxon>
        <taxon>Nematoda</taxon>
        <taxon>Chromadorea</taxon>
        <taxon>Rhabditida</taxon>
        <taxon>Rhabditina</taxon>
        <taxon>Diplogasteromorpha</taxon>
        <taxon>Diplogasteroidea</taxon>
        <taxon>Neodiplogasteridae</taxon>
        <taxon>Pristionchus</taxon>
    </lineage>
</organism>
<name>A0A2A6B4H4_PRIPA</name>
<keyword evidence="2" id="KW-1185">Reference proteome</keyword>
<proteinExistence type="predicted"/>
<sequence>MAIEHGRNGLKRTKGKIFNKICEYDISLSLDSETNGFKTSVCLDEEWI</sequence>
<dbReference type="AlphaFoldDB" id="A0A2A6B4H4"/>
<reference evidence="1" key="2">
    <citation type="submission" date="2022-06" db="UniProtKB">
        <authorList>
            <consortium name="EnsemblMetazoa"/>
        </authorList>
    </citation>
    <scope>IDENTIFICATION</scope>
    <source>
        <strain evidence="1">PS312</strain>
    </source>
</reference>
<dbReference type="Proteomes" id="UP000005239">
    <property type="component" value="Unassembled WGS sequence"/>
</dbReference>